<dbReference type="Gene3D" id="2.60.200.20">
    <property type="match status" value="1"/>
</dbReference>
<evidence type="ECO:0000313" key="7">
    <source>
        <dbReference type="EMBL" id="JAC87275.1"/>
    </source>
</evidence>
<dbReference type="PANTHER" id="PTHR24347">
    <property type="entry name" value="SERINE/THREONINE-PROTEIN KINASE"/>
    <property type="match status" value="1"/>
</dbReference>
<evidence type="ECO:0000259" key="5">
    <source>
        <dbReference type="PROSITE" id="PS50006"/>
    </source>
</evidence>
<dbReference type="CDD" id="cd22666">
    <property type="entry name" value="FHA_CHK2"/>
    <property type="match status" value="1"/>
</dbReference>
<dbReference type="PROSITE" id="PS50006">
    <property type="entry name" value="FHA_DOMAIN"/>
    <property type="match status" value="1"/>
</dbReference>
<comment type="similarity">
    <text evidence="4">Belongs to the protein kinase superfamily.</text>
</comment>
<dbReference type="SUPFAM" id="SSF49879">
    <property type="entry name" value="SMAD/FHA domain"/>
    <property type="match status" value="1"/>
</dbReference>
<name>A0A069DTL6_9HEMI</name>
<evidence type="ECO:0000256" key="2">
    <source>
        <dbReference type="ARBA" id="ARBA00022840"/>
    </source>
</evidence>
<keyword evidence="7" id="KW-0808">Transferase</keyword>
<reference evidence="7" key="1">
    <citation type="journal article" date="2015" name="J. Med. Entomol.">
        <title>A Deep Insight Into the Sialotranscriptome of the Chagas Disease Vector, Panstrongylus megistus (Hemiptera: Heteroptera).</title>
        <authorList>
            <person name="Ribeiro J.M."/>
            <person name="Schwarz A."/>
            <person name="Francischetti I.M."/>
        </authorList>
    </citation>
    <scope>NUCLEOTIDE SEQUENCE</scope>
    <source>
        <tissue evidence="7">Salivary glands</tissue>
    </source>
</reference>
<dbReference type="SUPFAM" id="SSF56112">
    <property type="entry name" value="Protein kinase-like (PK-like)"/>
    <property type="match status" value="1"/>
</dbReference>
<proteinExistence type="evidence at transcript level"/>
<dbReference type="InterPro" id="IPR011009">
    <property type="entry name" value="Kinase-like_dom_sf"/>
</dbReference>
<dbReference type="CDD" id="cd05117">
    <property type="entry name" value="STKc_CAMK"/>
    <property type="match status" value="1"/>
</dbReference>
<dbReference type="PROSITE" id="PS50011">
    <property type="entry name" value="PROTEIN_KINASE_DOM"/>
    <property type="match status" value="1"/>
</dbReference>
<dbReference type="InterPro" id="IPR008984">
    <property type="entry name" value="SMAD_FHA_dom_sf"/>
</dbReference>
<dbReference type="PROSITE" id="PS00108">
    <property type="entry name" value="PROTEIN_KINASE_ST"/>
    <property type="match status" value="1"/>
</dbReference>
<evidence type="ECO:0000259" key="6">
    <source>
        <dbReference type="PROSITE" id="PS50011"/>
    </source>
</evidence>
<evidence type="ECO:0000256" key="3">
    <source>
        <dbReference type="PROSITE-ProRule" id="PRU10141"/>
    </source>
</evidence>
<dbReference type="InterPro" id="IPR008271">
    <property type="entry name" value="Ser/Thr_kinase_AS"/>
</dbReference>
<sequence>LKKESYSVGRSPICDISLTSEEIKSTLLTRISKIHFKLTRDAIDDGEQIVYLEDLSSNGTYINGIKVGQNSKVILTSSDEISLATPSYKVFIYIDTKRNADQWLAQDLCTNFLVLKHLGTGGFGDVKLVINKKTFHKYAMKKVENAREREGVIFNEVNILKRLKHPCIINFESIYETGAAVYITLEYMSGGNLMQRINNKTRLSENECKMIFYQLILGVKYLHDEGIVHRDLKPENVLLQIRGKSYDETVVKITDFGLSKILHSMTNLRTACGTLKYTAPEVIKVCSEKYIYTNKVDIWSLGIMLFFCLSGQHPFMSCVSANDLARAVLKGAYLMAPTRWQLISMHATLLVRQMLQVNPDERITSKDVMFHQWFQDNLLMSKMQELIGDKFLNCNESSGSLSDFPAYQVEAKRLRTE</sequence>
<feature type="non-terminal residue" evidence="7">
    <location>
        <position position="1"/>
    </location>
</feature>
<keyword evidence="4" id="KW-0723">Serine/threonine-protein kinase</keyword>
<dbReference type="InterPro" id="IPR000719">
    <property type="entry name" value="Prot_kinase_dom"/>
</dbReference>
<dbReference type="GO" id="GO:0004674">
    <property type="term" value="F:protein serine/threonine kinase activity"/>
    <property type="evidence" value="ECO:0007669"/>
    <property type="project" value="UniProtKB-KW"/>
</dbReference>
<keyword evidence="7" id="KW-0418">Kinase</keyword>
<dbReference type="SMART" id="SM00240">
    <property type="entry name" value="FHA"/>
    <property type="match status" value="1"/>
</dbReference>
<protein>
    <submittedName>
        <fullName evidence="7">Putative serine/threonine-protein kinase chk2</fullName>
    </submittedName>
</protein>
<dbReference type="Gene3D" id="1.10.510.10">
    <property type="entry name" value="Transferase(Phosphotransferase) domain 1"/>
    <property type="match status" value="1"/>
</dbReference>
<dbReference type="FunFam" id="1.10.510.10:FF:000571">
    <property type="entry name" value="Maternal embryonic leucine zipper kinase"/>
    <property type="match status" value="1"/>
</dbReference>
<dbReference type="AlphaFoldDB" id="A0A069DTL6"/>
<feature type="binding site" evidence="3">
    <location>
        <position position="141"/>
    </location>
    <ligand>
        <name>ATP</name>
        <dbReference type="ChEBI" id="CHEBI:30616"/>
    </ligand>
</feature>
<feature type="domain" description="FHA" evidence="5">
    <location>
        <begin position="6"/>
        <end position="67"/>
    </location>
</feature>
<dbReference type="Pfam" id="PF00498">
    <property type="entry name" value="FHA"/>
    <property type="match status" value="1"/>
</dbReference>
<dbReference type="Pfam" id="PF00069">
    <property type="entry name" value="Pkinase"/>
    <property type="match status" value="1"/>
</dbReference>
<dbReference type="PROSITE" id="PS00107">
    <property type="entry name" value="PROTEIN_KINASE_ATP"/>
    <property type="match status" value="1"/>
</dbReference>
<dbReference type="SMART" id="SM00220">
    <property type="entry name" value="S_TKc"/>
    <property type="match status" value="1"/>
</dbReference>
<keyword evidence="1 3" id="KW-0547">Nucleotide-binding</keyword>
<evidence type="ECO:0000256" key="4">
    <source>
        <dbReference type="RuleBase" id="RU000304"/>
    </source>
</evidence>
<dbReference type="EMBL" id="GBGD01001614">
    <property type="protein sequence ID" value="JAC87275.1"/>
    <property type="molecule type" value="mRNA"/>
</dbReference>
<dbReference type="InterPro" id="IPR017441">
    <property type="entry name" value="Protein_kinase_ATP_BS"/>
</dbReference>
<feature type="domain" description="Protein kinase" evidence="6">
    <location>
        <begin position="112"/>
        <end position="374"/>
    </location>
</feature>
<organism evidence="7">
    <name type="scientific">Panstrongylus megistus</name>
    <dbReference type="NCBI Taxonomy" id="65343"/>
    <lineage>
        <taxon>Eukaryota</taxon>
        <taxon>Metazoa</taxon>
        <taxon>Ecdysozoa</taxon>
        <taxon>Arthropoda</taxon>
        <taxon>Hexapoda</taxon>
        <taxon>Insecta</taxon>
        <taxon>Pterygota</taxon>
        <taxon>Neoptera</taxon>
        <taxon>Paraneoptera</taxon>
        <taxon>Hemiptera</taxon>
        <taxon>Heteroptera</taxon>
        <taxon>Panheteroptera</taxon>
        <taxon>Cimicomorpha</taxon>
        <taxon>Reduviidae</taxon>
        <taxon>Triatominae</taxon>
        <taxon>Panstrongylus</taxon>
    </lineage>
</organism>
<evidence type="ECO:0000256" key="1">
    <source>
        <dbReference type="ARBA" id="ARBA00022741"/>
    </source>
</evidence>
<dbReference type="GO" id="GO:0005524">
    <property type="term" value="F:ATP binding"/>
    <property type="evidence" value="ECO:0007669"/>
    <property type="project" value="UniProtKB-UniRule"/>
</dbReference>
<keyword evidence="2 3" id="KW-0067">ATP-binding</keyword>
<accession>A0A069DTL6</accession>
<dbReference type="InterPro" id="IPR000253">
    <property type="entry name" value="FHA_dom"/>
</dbReference>